<dbReference type="WBParaSite" id="L893_g3151.t1">
    <property type="protein sequence ID" value="L893_g3151.t1"/>
    <property type="gene ID" value="L893_g3151"/>
</dbReference>
<organism evidence="1 2">
    <name type="scientific">Steinernema glaseri</name>
    <dbReference type="NCBI Taxonomy" id="37863"/>
    <lineage>
        <taxon>Eukaryota</taxon>
        <taxon>Metazoa</taxon>
        <taxon>Ecdysozoa</taxon>
        <taxon>Nematoda</taxon>
        <taxon>Chromadorea</taxon>
        <taxon>Rhabditida</taxon>
        <taxon>Tylenchina</taxon>
        <taxon>Panagrolaimomorpha</taxon>
        <taxon>Strongyloidoidea</taxon>
        <taxon>Steinernematidae</taxon>
        <taxon>Steinernema</taxon>
    </lineage>
</organism>
<accession>A0A1I8A108</accession>
<dbReference type="Proteomes" id="UP000095287">
    <property type="component" value="Unplaced"/>
</dbReference>
<evidence type="ECO:0000313" key="1">
    <source>
        <dbReference type="Proteomes" id="UP000095287"/>
    </source>
</evidence>
<keyword evidence="1" id="KW-1185">Reference proteome</keyword>
<sequence>MAFDSDGSTLYYKGSVVSNVPVDKTGTIQFGKMEVIPSILDVNTMRSLSVSNGYAVLKQQTSTGFKYFVQKFTSDEKPKCFAEAKENDMRLKLFVSP</sequence>
<evidence type="ECO:0000313" key="2">
    <source>
        <dbReference type="WBParaSite" id="L893_g3151.t1"/>
    </source>
</evidence>
<protein>
    <submittedName>
        <fullName evidence="2">Lipoprotein</fullName>
    </submittedName>
</protein>
<name>A0A1I8A108_9BILA</name>
<reference evidence="2" key="1">
    <citation type="submission" date="2016-11" db="UniProtKB">
        <authorList>
            <consortium name="WormBaseParasite"/>
        </authorList>
    </citation>
    <scope>IDENTIFICATION</scope>
</reference>
<dbReference type="AlphaFoldDB" id="A0A1I8A108"/>
<proteinExistence type="predicted"/>